<keyword evidence="6 7" id="KW-0067">ATP-binding</keyword>
<feature type="domain" description="Mur ligase central" evidence="10">
    <location>
        <begin position="94"/>
        <end position="259"/>
    </location>
</feature>
<dbReference type="InterPro" id="IPR005762">
    <property type="entry name" value="MurD"/>
</dbReference>
<dbReference type="Gene3D" id="3.40.50.720">
    <property type="entry name" value="NAD(P)-binding Rossmann-like Domain"/>
    <property type="match status" value="1"/>
</dbReference>
<dbReference type="InterPro" id="IPR036615">
    <property type="entry name" value="Mur_ligase_C_dom_sf"/>
</dbReference>
<keyword evidence="3 7" id="KW-0963">Cytoplasm</keyword>
<feature type="domain" description="Mur ligase C-terminal" evidence="9">
    <location>
        <begin position="285"/>
        <end position="397"/>
    </location>
</feature>
<evidence type="ECO:0000259" key="10">
    <source>
        <dbReference type="Pfam" id="PF08245"/>
    </source>
</evidence>
<protein>
    <recommendedName>
        <fullName evidence="7 8">UDP-N-acetylmuramoylalanine--D-glutamate ligase</fullName>
        <ecNumber evidence="7 8">6.3.2.9</ecNumber>
    </recommendedName>
    <alternativeName>
        <fullName evidence="7">D-glutamic acid-adding enzyme</fullName>
    </alternativeName>
    <alternativeName>
        <fullName evidence="7">UDP-N-acetylmuramoyl-L-alanyl-D-glutamate synthetase</fullName>
    </alternativeName>
</protein>
<evidence type="ECO:0000256" key="4">
    <source>
        <dbReference type="ARBA" id="ARBA00022598"/>
    </source>
</evidence>
<dbReference type="AlphaFoldDB" id="A0A9D7SAC3"/>
<dbReference type="Pfam" id="PF08245">
    <property type="entry name" value="Mur_ligase_M"/>
    <property type="match status" value="1"/>
</dbReference>
<evidence type="ECO:0000256" key="2">
    <source>
        <dbReference type="ARBA" id="ARBA00004752"/>
    </source>
</evidence>
<accession>A0A9D7SAC3</accession>
<evidence type="ECO:0000256" key="1">
    <source>
        <dbReference type="ARBA" id="ARBA00004496"/>
    </source>
</evidence>
<dbReference type="Pfam" id="PF02875">
    <property type="entry name" value="Mur_ligase_C"/>
    <property type="match status" value="1"/>
</dbReference>
<evidence type="ECO:0000313" key="11">
    <source>
        <dbReference type="EMBL" id="MBK9718698.1"/>
    </source>
</evidence>
<dbReference type="EC" id="6.3.2.9" evidence="7 8"/>
<comment type="caution">
    <text evidence="11">The sequence shown here is derived from an EMBL/GenBank/DDBJ whole genome shotgun (WGS) entry which is preliminary data.</text>
</comment>
<dbReference type="SUPFAM" id="SSF51984">
    <property type="entry name" value="MurCD N-terminal domain"/>
    <property type="match status" value="1"/>
</dbReference>
<sequence length="425" mass="47401">MGAAKLARKHGLPVFVSDMGPISAAAKHELIELEIDFEENGHQIIYDIIPTLIIKSPGIPDHAAPVKHFNQIGVKIVSEIEFAFRYCNGKIIGITGSNGKTTTTNLCYHILNANGYDVQKVGNVGYSFARSLSERDAAYYVIELSSFQLDGIELFKPDIAILLNITPDHLDRYGYQFEPYIKSKFRIAMNQSKDDVFIYNSQDPVVLNYLVDHPIESEKIAVDVLLNESDQIIEQDQVFLTLGHSNLKGKHNALNVACSGHAMLELGLTIDQIQEAVNSFKNDPHRLEWVDKINEVHFINDSKATNVDAVYYALDAMKSNVVWIAGGQDKGNDYEVLQPLVKTKVKALICLGKDNKKLIDTFGQEVTSVDTHDMKHAVKEAFHHAQPGDIVLLSPACASFDLFTNYMHRGDLFKSEVAQLKLSIN</sequence>
<dbReference type="InterPro" id="IPR013221">
    <property type="entry name" value="Mur_ligase_cen"/>
</dbReference>
<organism evidence="11 12">
    <name type="scientific">Candidatus Defluviibacterium haderslevense</name>
    <dbReference type="NCBI Taxonomy" id="2981993"/>
    <lineage>
        <taxon>Bacteria</taxon>
        <taxon>Pseudomonadati</taxon>
        <taxon>Bacteroidota</taxon>
        <taxon>Saprospiria</taxon>
        <taxon>Saprospirales</taxon>
        <taxon>Saprospiraceae</taxon>
        <taxon>Candidatus Defluviibacterium</taxon>
    </lineage>
</organism>
<dbReference type="SUPFAM" id="SSF53623">
    <property type="entry name" value="MurD-like peptide ligases, catalytic domain"/>
    <property type="match status" value="1"/>
</dbReference>
<dbReference type="NCBIfam" id="TIGR01087">
    <property type="entry name" value="murD"/>
    <property type="match status" value="1"/>
</dbReference>
<name>A0A9D7SAC3_9BACT</name>
<reference evidence="11 12" key="1">
    <citation type="submission" date="2020-10" db="EMBL/GenBank/DDBJ databases">
        <title>Connecting structure to function with the recovery of over 1000 high-quality activated sludge metagenome-assembled genomes encoding full-length rRNA genes using long-read sequencing.</title>
        <authorList>
            <person name="Singleton C.M."/>
            <person name="Petriglieri F."/>
            <person name="Kristensen J.M."/>
            <person name="Kirkegaard R.H."/>
            <person name="Michaelsen T.Y."/>
            <person name="Andersen M.H."/>
            <person name="Karst S.M."/>
            <person name="Dueholm M.S."/>
            <person name="Nielsen P.H."/>
            <person name="Albertsen M."/>
        </authorList>
    </citation>
    <scope>NUCLEOTIDE SEQUENCE [LARGE SCALE GENOMIC DNA]</scope>
    <source>
        <strain evidence="11">Ribe_18-Q3-R11-54_BAT3C.373</strain>
    </source>
</reference>
<evidence type="ECO:0000256" key="5">
    <source>
        <dbReference type="ARBA" id="ARBA00022741"/>
    </source>
</evidence>
<comment type="subcellular location">
    <subcellularLocation>
        <location evidence="1 7 8">Cytoplasm</location>
    </subcellularLocation>
</comment>
<dbReference type="GO" id="GO:0005524">
    <property type="term" value="F:ATP binding"/>
    <property type="evidence" value="ECO:0007669"/>
    <property type="project" value="UniProtKB-UniRule"/>
</dbReference>
<dbReference type="GO" id="GO:0008360">
    <property type="term" value="P:regulation of cell shape"/>
    <property type="evidence" value="ECO:0007669"/>
    <property type="project" value="UniProtKB-KW"/>
</dbReference>
<proteinExistence type="inferred from homology"/>
<dbReference type="GO" id="GO:0071555">
    <property type="term" value="P:cell wall organization"/>
    <property type="evidence" value="ECO:0007669"/>
    <property type="project" value="UniProtKB-KW"/>
</dbReference>
<keyword evidence="7 8" id="KW-0573">Peptidoglycan synthesis</keyword>
<dbReference type="SUPFAM" id="SSF53244">
    <property type="entry name" value="MurD-like peptide ligases, peptide-binding domain"/>
    <property type="match status" value="1"/>
</dbReference>
<dbReference type="Gene3D" id="3.90.190.20">
    <property type="entry name" value="Mur ligase, C-terminal domain"/>
    <property type="match status" value="1"/>
</dbReference>
<dbReference type="Gene3D" id="3.40.1190.10">
    <property type="entry name" value="Mur-like, catalytic domain"/>
    <property type="match status" value="1"/>
</dbReference>
<evidence type="ECO:0000256" key="6">
    <source>
        <dbReference type="ARBA" id="ARBA00022840"/>
    </source>
</evidence>
<evidence type="ECO:0000256" key="3">
    <source>
        <dbReference type="ARBA" id="ARBA00022490"/>
    </source>
</evidence>
<dbReference type="GO" id="GO:0005737">
    <property type="term" value="C:cytoplasm"/>
    <property type="evidence" value="ECO:0007669"/>
    <property type="project" value="UniProtKB-SubCell"/>
</dbReference>
<comment type="catalytic activity">
    <reaction evidence="7 8">
        <text>UDP-N-acetyl-alpha-D-muramoyl-L-alanine + D-glutamate + ATP = UDP-N-acetyl-alpha-D-muramoyl-L-alanyl-D-glutamate + ADP + phosphate + H(+)</text>
        <dbReference type="Rhea" id="RHEA:16429"/>
        <dbReference type="ChEBI" id="CHEBI:15378"/>
        <dbReference type="ChEBI" id="CHEBI:29986"/>
        <dbReference type="ChEBI" id="CHEBI:30616"/>
        <dbReference type="ChEBI" id="CHEBI:43474"/>
        <dbReference type="ChEBI" id="CHEBI:83898"/>
        <dbReference type="ChEBI" id="CHEBI:83900"/>
        <dbReference type="ChEBI" id="CHEBI:456216"/>
        <dbReference type="EC" id="6.3.2.9"/>
    </reaction>
</comment>
<keyword evidence="7 8" id="KW-0132">Cell division</keyword>
<dbReference type="GO" id="GO:0051301">
    <property type="term" value="P:cell division"/>
    <property type="evidence" value="ECO:0007669"/>
    <property type="project" value="UniProtKB-KW"/>
</dbReference>
<dbReference type="PANTHER" id="PTHR43692:SF1">
    <property type="entry name" value="UDP-N-ACETYLMURAMOYLALANINE--D-GLUTAMATE LIGASE"/>
    <property type="match status" value="1"/>
</dbReference>
<comment type="similarity">
    <text evidence="7">Belongs to the MurCDEF family.</text>
</comment>
<comment type="pathway">
    <text evidence="2 7 8">Cell wall biogenesis; peptidoglycan biosynthesis.</text>
</comment>
<keyword evidence="5 7" id="KW-0547">Nucleotide-binding</keyword>
<evidence type="ECO:0000313" key="12">
    <source>
        <dbReference type="Proteomes" id="UP000808349"/>
    </source>
</evidence>
<evidence type="ECO:0000256" key="8">
    <source>
        <dbReference type="RuleBase" id="RU003664"/>
    </source>
</evidence>
<dbReference type="PANTHER" id="PTHR43692">
    <property type="entry name" value="UDP-N-ACETYLMURAMOYLALANINE--D-GLUTAMATE LIGASE"/>
    <property type="match status" value="1"/>
</dbReference>
<keyword evidence="7 8" id="KW-0961">Cell wall biogenesis/degradation</keyword>
<dbReference type="HAMAP" id="MF_00639">
    <property type="entry name" value="MurD"/>
    <property type="match status" value="1"/>
</dbReference>
<comment type="function">
    <text evidence="7 8">Cell wall formation. Catalyzes the addition of glutamate to the nucleotide precursor UDP-N-acetylmuramoyl-L-alanine (UMA).</text>
</comment>
<evidence type="ECO:0000259" key="9">
    <source>
        <dbReference type="Pfam" id="PF02875"/>
    </source>
</evidence>
<evidence type="ECO:0000256" key="7">
    <source>
        <dbReference type="HAMAP-Rule" id="MF_00639"/>
    </source>
</evidence>
<keyword evidence="7 8" id="KW-0133">Cell shape</keyword>
<gene>
    <name evidence="7 11" type="primary">murD</name>
    <name evidence="11" type="ORF">IPO85_14525</name>
</gene>
<dbReference type="Proteomes" id="UP000808349">
    <property type="component" value="Unassembled WGS sequence"/>
</dbReference>
<feature type="binding site" evidence="7">
    <location>
        <begin position="96"/>
        <end position="102"/>
    </location>
    <ligand>
        <name>ATP</name>
        <dbReference type="ChEBI" id="CHEBI:30616"/>
    </ligand>
</feature>
<dbReference type="InterPro" id="IPR004101">
    <property type="entry name" value="Mur_ligase_C"/>
</dbReference>
<dbReference type="EMBL" id="JADKFW010000012">
    <property type="protein sequence ID" value="MBK9718698.1"/>
    <property type="molecule type" value="Genomic_DNA"/>
</dbReference>
<dbReference type="GO" id="GO:0008764">
    <property type="term" value="F:UDP-N-acetylmuramoylalanine-D-glutamate ligase activity"/>
    <property type="evidence" value="ECO:0007669"/>
    <property type="project" value="UniProtKB-UniRule"/>
</dbReference>
<dbReference type="GO" id="GO:0009252">
    <property type="term" value="P:peptidoglycan biosynthetic process"/>
    <property type="evidence" value="ECO:0007669"/>
    <property type="project" value="UniProtKB-UniRule"/>
</dbReference>
<dbReference type="InterPro" id="IPR036565">
    <property type="entry name" value="Mur-like_cat_sf"/>
</dbReference>
<keyword evidence="7 8" id="KW-0131">Cell cycle</keyword>
<keyword evidence="4 7" id="KW-0436">Ligase</keyword>